<feature type="transmembrane region" description="Helical" evidence="6">
    <location>
        <begin position="133"/>
        <end position="154"/>
    </location>
</feature>
<accession>A0A9P3FYK2</accession>
<dbReference type="EMBL" id="BPQB01000001">
    <property type="protein sequence ID" value="GJE84953.1"/>
    <property type="molecule type" value="Genomic_DNA"/>
</dbReference>
<feature type="region of interest" description="Disordered" evidence="5">
    <location>
        <begin position="32"/>
        <end position="53"/>
    </location>
</feature>
<feature type="transmembrane region" description="Helical" evidence="6">
    <location>
        <begin position="183"/>
        <end position="205"/>
    </location>
</feature>
<protein>
    <submittedName>
        <fullName evidence="8">MARVEL domain-containing protein</fullName>
    </submittedName>
</protein>
<sequence>MCMHTNTATAKLTAGQAPSRYKDALHDPLDQSQNRISLPHPPVSPAPLSSPPPRTMSGHWIQLARLAVFGTVSVLAIIVMGLAAGWIASTEKELDSYFAYAALAVAVPVLTLFTVPPMLVVDLLRRGAFTSMILVEVVWLGILWVLWLATAAYAADQLGGFGGSCHSRFYPSWWTTGCSETQAITAFSFLIWLALLGYWIALVTIASISATRGAPGVWYASVRDAQFDPSTNKVDLTGAMGSAEHKGEASPVAAAAALPQGYPPAPQPAGPQPGYQPTQM</sequence>
<reference evidence="8 9" key="1">
    <citation type="submission" date="2021-08" db="EMBL/GenBank/DDBJ databases">
        <title>Draft Genome Sequence of Phanerochaete sordida strain YK-624.</title>
        <authorList>
            <person name="Mori T."/>
            <person name="Dohra H."/>
            <person name="Suzuki T."/>
            <person name="Kawagishi H."/>
            <person name="Hirai H."/>
        </authorList>
    </citation>
    <scope>NUCLEOTIDE SEQUENCE [LARGE SCALE GENOMIC DNA]</scope>
    <source>
        <strain evidence="8 9">YK-624</strain>
    </source>
</reference>
<dbReference type="AlphaFoldDB" id="A0A9P3FYK2"/>
<proteinExistence type="predicted"/>
<evidence type="ECO:0000313" key="8">
    <source>
        <dbReference type="EMBL" id="GJE84953.1"/>
    </source>
</evidence>
<dbReference type="InterPro" id="IPR008253">
    <property type="entry name" value="Marvel"/>
</dbReference>
<dbReference type="OrthoDB" id="3364107at2759"/>
<evidence type="ECO:0000256" key="5">
    <source>
        <dbReference type="SAM" id="MobiDB-lite"/>
    </source>
</evidence>
<gene>
    <name evidence="8" type="ORF">PsYK624_010290</name>
</gene>
<dbReference type="Pfam" id="PF01284">
    <property type="entry name" value="MARVEL"/>
    <property type="match status" value="1"/>
</dbReference>
<evidence type="ECO:0000256" key="1">
    <source>
        <dbReference type="ARBA" id="ARBA00004141"/>
    </source>
</evidence>
<evidence type="ECO:0000256" key="6">
    <source>
        <dbReference type="SAM" id="Phobius"/>
    </source>
</evidence>
<keyword evidence="4 6" id="KW-0472">Membrane</keyword>
<evidence type="ECO:0000313" key="9">
    <source>
        <dbReference type="Proteomes" id="UP000703269"/>
    </source>
</evidence>
<feature type="compositionally biased region" description="Pro residues" evidence="5">
    <location>
        <begin position="39"/>
        <end position="53"/>
    </location>
</feature>
<organism evidence="8 9">
    <name type="scientific">Phanerochaete sordida</name>
    <dbReference type="NCBI Taxonomy" id="48140"/>
    <lineage>
        <taxon>Eukaryota</taxon>
        <taxon>Fungi</taxon>
        <taxon>Dikarya</taxon>
        <taxon>Basidiomycota</taxon>
        <taxon>Agaricomycotina</taxon>
        <taxon>Agaricomycetes</taxon>
        <taxon>Polyporales</taxon>
        <taxon>Phanerochaetaceae</taxon>
        <taxon>Phanerochaete</taxon>
    </lineage>
</organism>
<keyword evidence="3 6" id="KW-1133">Transmembrane helix</keyword>
<comment type="subcellular location">
    <subcellularLocation>
        <location evidence="1">Membrane</location>
        <topology evidence="1">Multi-pass membrane protein</topology>
    </subcellularLocation>
</comment>
<dbReference type="GO" id="GO:0016020">
    <property type="term" value="C:membrane"/>
    <property type="evidence" value="ECO:0007669"/>
    <property type="project" value="UniProtKB-SubCell"/>
</dbReference>
<feature type="transmembrane region" description="Helical" evidence="6">
    <location>
        <begin position="99"/>
        <end position="121"/>
    </location>
</feature>
<evidence type="ECO:0000259" key="7">
    <source>
        <dbReference type="Pfam" id="PF01284"/>
    </source>
</evidence>
<evidence type="ECO:0000256" key="3">
    <source>
        <dbReference type="ARBA" id="ARBA00022989"/>
    </source>
</evidence>
<keyword evidence="2 6" id="KW-0812">Transmembrane</keyword>
<feature type="region of interest" description="Disordered" evidence="5">
    <location>
        <begin position="257"/>
        <end position="280"/>
    </location>
</feature>
<evidence type="ECO:0000256" key="2">
    <source>
        <dbReference type="ARBA" id="ARBA00022692"/>
    </source>
</evidence>
<dbReference type="Proteomes" id="UP000703269">
    <property type="component" value="Unassembled WGS sequence"/>
</dbReference>
<name>A0A9P3FYK2_9APHY</name>
<keyword evidence="9" id="KW-1185">Reference proteome</keyword>
<feature type="transmembrane region" description="Helical" evidence="6">
    <location>
        <begin position="63"/>
        <end position="87"/>
    </location>
</feature>
<comment type="caution">
    <text evidence="8">The sequence shown here is derived from an EMBL/GenBank/DDBJ whole genome shotgun (WGS) entry which is preliminary data.</text>
</comment>
<feature type="domain" description="MARVEL" evidence="7">
    <location>
        <begin position="73"/>
        <end position="196"/>
    </location>
</feature>
<evidence type="ECO:0000256" key="4">
    <source>
        <dbReference type="ARBA" id="ARBA00023136"/>
    </source>
</evidence>
<feature type="compositionally biased region" description="Pro residues" evidence="5">
    <location>
        <begin position="261"/>
        <end position="271"/>
    </location>
</feature>